<feature type="transmembrane region" description="Helical" evidence="1">
    <location>
        <begin position="12"/>
        <end position="31"/>
    </location>
</feature>
<dbReference type="PIRSF" id="PIRSF037394">
    <property type="entry name" value="ABC_thiamine-permease_YkoE_prd"/>
    <property type="match status" value="1"/>
</dbReference>
<dbReference type="Pfam" id="PF09819">
    <property type="entry name" value="ABC_cobalt"/>
    <property type="match status" value="1"/>
</dbReference>
<dbReference type="Proteomes" id="UP001500655">
    <property type="component" value="Unassembled WGS sequence"/>
</dbReference>
<dbReference type="RefSeq" id="WP_344082185.1">
    <property type="nucleotide sequence ID" value="NZ_BAAALS010000014.1"/>
</dbReference>
<dbReference type="EMBL" id="BAAALS010000014">
    <property type="protein sequence ID" value="GAA1757934.1"/>
    <property type="molecule type" value="Genomic_DNA"/>
</dbReference>
<name>A0ABN2KJI2_9ACTN</name>
<sequence>MTHPTPTRWRTLDIVVASVIAVAFGVVFWGWNQLYTGVEGAFTAFPPAKGAIAGVWFLPAVLGPLVIRKPGAGVFTETVASTVSALLGAQWGFTTVLYGLLQGVGGEAAFAGTAYRSFRLPAALVGGTLAGLAAGWLDVVMYYADWSPGWQVAHVAITAASGLVIAGLGGWALTRALAQTGALDRFPSGRDRSLV</sequence>
<feature type="transmembrane region" description="Helical" evidence="1">
    <location>
        <begin position="152"/>
        <end position="173"/>
    </location>
</feature>
<accession>A0ABN2KJI2</accession>
<comment type="caution">
    <text evidence="2">The sequence shown here is derived from an EMBL/GenBank/DDBJ whole genome shotgun (WGS) entry which is preliminary data.</text>
</comment>
<evidence type="ECO:0000256" key="1">
    <source>
        <dbReference type="SAM" id="Phobius"/>
    </source>
</evidence>
<reference evidence="2 3" key="1">
    <citation type="journal article" date="2019" name="Int. J. Syst. Evol. Microbiol.">
        <title>The Global Catalogue of Microorganisms (GCM) 10K type strain sequencing project: providing services to taxonomists for standard genome sequencing and annotation.</title>
        <authorList>
            <consortium name="The Broad Institute Genomics Platform"/>
            <consortium name="The Broad Institute Genome Sequencing Center for Infectious Disease"/>
            <person name="Wu L."/>
            <person name="Ma J."/>
        </authorList>
    </citation>
    <scope>NUCLEOTIDE SEQUENCE [LARGE SCALE GENOMIC DNA]</scope>
    <source>
        <strain evidence="2 3">JCM 13249</strain>
    </source>
</reference>
<evidence type="ECO:0000313" key="2">
    <source>
        <dbReference type="EMBL" id="GAA1757934.1"/>
    </source>
</evidence>
<keyword evidence="3" id="KW-1185">Reference proteome</keyword>
<feature type="transmembrane region" description="Helical" evidence="1">
    <location>
        <begin position="51"/>
        <end position="67"/>
    </location>
</feature>
<keyword evidence="1" id="KW-0812">Transmembrane</keyword>
<dbReference type="InterPro" id="IPR017195">
    <property type="entry name" value="ABC_thiamin-permease_prd"/>
</dbReference>
<feature type="transmembrane region" description="Helical" evidence="1">
    <location>
        <begin position="120"/>
        <end position="140"/>
    </location>
</feature>
<gene>
    <name evidence="2" type="ORF">GCM10009681_31480</name>
</gene>
<keyword evidence="1" id="KW-0472">Membrane</keyword>
<evidence type="ECO:0000313" key="3">
    <source>
        <dbReference type="Proteomes" id="UP001500655"/>
    </source>
</evidence>
<keyword evidence="1" id="KW-1133">Transmembrane helix</keyword>
<protein>
    <submittedName>
        <fullName evidence="2">ECF transporter S component</fullName>
    </submittedName>
</protein>
<organism evidence="2 3">
    <name type="scientific">Luedemannella helvata</name>
    <dbReference type="NCBI Taxonomy" id="349315"/>
    <lineage>
        <taxon>Bacteria</taxon>
        <taxon>Bacillati</taxon>
        <taxon>Actinomycetota</taxon>
        <taxon>Actinomycetes</taxon>
        <taxon>Micromonosporales</taxon>
        <taxon>Micromonosporaceae</taxon>
        <taxon>Luedemannella</taxon>
    </lineage>
</organism>
<proteinExistence type="predicted"/>